<comment type="similarity">
    <text evidence="1">Belongs to the 'GDSL' lipolytic enzyme family.</text>
</comment>
<evidence type="ECO:0000256" key="5">
    <source>
        <dbReference type="SAM" id="SignalP"/>
    </source>
</evidence>
<protein>
    <recommendedName>
        <fullName evidence="8">GDSL esterase/lipase</fullName>
    </recommendedName>
</protein>
<evidence type="ECO:0000256" key="1">
    <source>
        <dbReference type="ARBA" id="ARBA00008668"/>
    </source>
</evidence>
<dbReference type="Pfam" id="PF00657">
    <property type="entry name" value="Lipase_GDSL"/>
    <property type="match status" value="4"/>
</dbReference>
<reference evidence="6" key="2">
    <citation type="submission" date="2018-04" db="EMBL/GenBank/DDBJ databases">
        <title>OnivRS2 (Oryza nivara Reference Sequence Version 2).</title>
        <authorList>
            <person name="Zhang J."/>
            <person name="Kudrna D."/>
            <person name="Lee S."/>
            <person name="Talag J."/>
            <person name="Rajasekar S."/>
            <person name="Welchert J."/>
            <person name="Hsing Y.-I."/>
            <person name="Wing R.A."/>
        </authorList>
    </citation>
    <scope>NUCLEOTIDE SEQUENCE [LARGE SCALE GENOMIC DNA]</scope>
</reference>
<evidence type="ECO:0000256" key="3">
    <source>
        <dbReference type="ARBA" id="ARBA00022801"/>
    </source>
</evidence>
<accession>A0A0E0FQB2</accession>
<dbReference type="PANTHER" id="PTHR22835:SF663">
    <property type="entry name" value="LIPASE-LIKE"/>
    <property type="match status" value="1"/>
</dbReference>
<feature type="chain" id="PRO_5002359466" description="GDSL esterase/lipase" evidence="5">
    <location>
        <begin position="37"/>
        <end position="1520"/>
    </location>
</feature>
<dbReference type="EnsemblPlants" id="ONIVA01G28030.1">
    <property type="protein sequence ID" value="ONIVA01G28030.1"/>
    <property type="gene ID" value="ONIVA01G28030"/>
</dbReference>
<dbReference type="Proteomes" id="UP000006591">
    <property type="component" value="Chromosome 1"/>
</dbReference>
<dbReference type="InterPro" id="IPR036514">
    <property type="entry name" value="SGNH_hydro_sf"/>
</dbReference>
<dbReference type="SUPFAM" id="SSF52266">
    <property type="entry name" value="SGNH hydrolase"/>
    <property type="match status" value="4"/>
</dbReference>
<dbReference type="CDD" id="cd01837">
    <property type="entry name" value="SGNH_plant_lipase_like"/>
    <property type="match status" value="4"/>
</dbReference>
<name>A0A0E0FQB2_ORYNI</name>
<evidence type="ECO:0000313" key="6">
    <source>
        <dbReference type="EnsemblPlants" id="ONIVA01G28030.1"/>
    </source>
</evidence>
<feature type="signal peptide" evidence="5">
    <location>
        <begin position="1"/>
        <end position="36"/>
    </location>
</feature>
<evidence type="ECO:0008006" key="8">
    <source>
        <dbReference type="Google" id="ProtNLM"/>
    </source>
</evidence>
<sequence length="1520" mass="164228">MVSSTSGGGAGLLSPPAVVLAVAVVLSAAAAAQALAAPCYLRVFSFGDSLADTGNVAFLSGNDLAACSDGRLIIDFIAEAMGLPFLRPYWGGQTAGDFASGANFAVGGATALGPDFFREKGVPTDDGVVHLEMEMGWFRDLLDMLCAGDMDGCKGMMNQSLFLVGEIGGNDYNYPLMSGVPIEKICSCTPSVIAKISSTITELIGLGAKALVVPGNLPIGCIPTYLMQFESDKKENYEPEIDELENLRKLHPDVAIIYTDYYGAAMEIFLSPEQFGIEDPLVACCGGGGPYGVSASAGCGYGEYQVCDDPSKYASWDGFHPSEAAYKGIAIGLLQGPYTQPPIASITDSCLQIIGLGSSAERKVIYDMMVSSTSGGLSPPAVVLAVAVVLSAAASRALAAPCYPRVFCFGDSLTDTGNIAFLYGNDSRRPSLWPPYGETFFHRATGRSSNGHLIIDFIAEAMGLPFVRPYWGGQTAGNFASGANFAVGGATALSPDFFRERGVPMDDDTVHLDMEMEWFRDLLGMLCTGGDMDGCKGMMNQSLFLVGEIGGNDYNLPLMSGMSIEKIRNFTPSVIAKISSIITELIGLGAKTLVVPGNIPIGCIPMYLMQFESDKKEDYEPKIGCLRWMNEFSQYHNKLLVDELENLRKLHRDVTIIYADYYGAAMEVFLSPERFGIEDPLVACCGGRGPYGVSASVRCGYGEYKVCDDPAKYASWDGFHPSEAAYKGIAIGLLQGSYTQPPIVSITNSCPQIIGLGSSVEHKAMYDLRHGGRRAVSPSSSAAAASFILLLCAVVLLNTHVALCGCYKRIFSFGDSIIDTGNFVYLTGNGPSQFKELPYGMTYFNRPSGRICDGRVLVDFYAQALNLSLLPPSIPEEGSGQFENGANFAVLASTALGPDYFKTKYNFSLPVPYCLDNQLASFKKVLGRIAPGVDATKSLLGESLIVMGEIGGNDYNFWFTARQPRETARQYLPDVIGRIGAAVQEVINLGAKTVLVPGNFPFGCAPEYLQGFQSSNTSDYDATGCIAWFNDFSRQHNQALVQEVARLRSQNPGVRLIYADYYGAALEFFKNPKNYGIGDPLLECCGGDGPYHTGMTCNKTAKVWGSPANFASWDGVHMTEKAYSIIADGVLSKRYADAPLEAEQQQPLSDMGSFSHQKHSISVYLVLVSAVLLLNSTLGLCGCYKRIFSFGDSIIDSGNFVHIAGDHPCPFKEPPFGMTYFKHPSGRISDGRVVIDFYAQALQLPFVPPSLPEKDRGQFPHGANFAVLASTALPPEYFRRRNHTVPMPFSLATQLEWFKQTLQRIAPGDAARRALLGESLILMGEIGGNDYNFWFLDHKPREVAYQFIPDVVASISSTVQELIGLGARTIMIPGNFPTGCVPAYLSAYRSGNPADYDEFRCLRWFNAFSAAHNQALLNEVSRLKAQHPGVRLIYADYFGAALQLFRNPRRFGINDPLLACCGGHGPYHTGATCDRTATVWGDPGSFANWDGVHMTEKAYHVIADGVLNGPFADPPLLHSC</sequence>
<dbReference type="InterPro" id="IPR035669">
    <property type="entry name" value="SGNH_plant_lipase-like"/>
</dbReference>
<dbReference type="GO" id="GO:0016788">
    <property type="term" value="F:hydrolase activity, acting on ester bonds"/>
    <property type="evidence" value="ECO:0007669"/>
    <property type="project" value="InterPro"/>
</dbReference>
<keyword evidence="3" id="KW-0378">Hydrolase</keyword>
<dbReference type="STRING" id="4536.A0A0E0FQB2"/>
<dbReference type="Gene3D" id="3.40.50.1110">
    <property type="entry name" value="SGNH hydrolase"/>
    <property type="match status" value="4"/>
</dbReference>
<evidence type="ECO:0000256" key="2">
    <source>
        <dbReference type="ARBA" id="ARBA00022729"/>
    </source>
</evidence>
<dbReference type="InterPro" id="IPR001087">
    <property type="entry name" value="GDSL"/>
</dbReference>
<keyword evidence="2 5" id="KW-0732">Signal</keyword>
<dbReference type="eggNOG" id="ENOG502QSMM">
    <property type="taxonomic scope" value="Eukaryota"/>
</dbReference>
<keyword evidence="7" id="KW-1185">Reference proteome</keyword>
<dbReference type="Gramene" id="ONIVA01G28030.1">
    <property type="protein sequence ID" value="ONIVA01G28030.1"/>
    <property type="gene ID" value="ONIVA01G28030"/>
</dbReference>
<reference evidence="6" key="1">
    <citation type="submission" date="2015-04" db="UniProtKB">
        <authorList>
            <consortium name="EnsemblPlants"/>
        </authorList>
    </citation>
    <scope>IDENTIFICATION</scope>
    <source>
        <strain evidence="6">SL10</strain>
    </source>
</reference>
<evidence type="ECO:0000256" key="4">
    <source>
        <dbReference type="ARBA" id="ARBA00023180"/>
    </source>
</evidence>
<proteinExistence type="inferred from homology"/>
<evidence type="ECO:0000313" key="7">
    <source>
        <dbReference type="Proteomes" id="UP000006591"/>
    </source>
</evidence>
<dbReference type="HOGENOM" id="CLU_247788_0_0_1"/>
<keyword evidence="4" id="KW-0325">Glycoprotein</keyword>
<organism evidence="6">
    <name type="scientific">Oryza nivara</name>
    <name type="common">Indian wild rice</name>
    <name type="synonym">Oryza sativa f. spontanea</name>
    <dbReference type="NCBI Taxonomy" id="4536"/>
    <lineage>
        <taxon>Eukaryota</taxon>
        <taxon>Viridiplantae</taxon>
        <taxon>Streptophyta</taxon>
        <taxon>Embryophyta</taxon>
        <taxon>Tracheophyta</taxon>
        <taxon>Spermatophyta</taxon>
        <taxon>Magnoliopsida</taxon>
        <taxon>Liliopsida</taxon>
        <taxon>Poales</taxon>
        <taxon>Poaceae</taxon>
        <taxon>BOP clade</taxon>
        <taxon>Oryzoideae</taxon>
        <taxon>Oryzeae</taxon>
        <taxon>Oryzinae</taxon>
        <taxon>Oryza</taxon>
    </lineage>
</organism>
<dbReference type="OMA" id="EHIISGR"/>
<dbReference type="PANTHER" id="PTHR22835">
    <property type="entry name" value="ZINC FINGER FYVE DOMAIN CONTAINING PROTEIN"/>
    <property type="match status" value="1"/>
</dbReference>